<comment type="caution">
    <text evidence="5">The sequence shown here is derived from an EMBL/GenBank/DDBJ whole genome shotgun (WGS) entry which is preliminary data.</text>
</comment>
<keyword evidence="2" id="KW-0238">DNA-binding</keyword>
<dbReference type="PRINTS" id="PR00038">
    <property type="entry name" value="HTHLUXR"/>
</dbReference>
<dbReference type="SMART" id="SM00421">
    <property type="entry name" value="HTH_LUXR"/>
    <property type="match status" value="1"/>
</dbReference>
<protein>
    <submittedName>
        <fullName evidence="5">LuxR family transcriptional regulator</fullName>
    </submittedName>
</protein>
<dbReference type="GO" id="GO:0003677">
    <property type="term" value="F:DNA binding"/>
    <property type="evidence" value="ECO:0007669"/>
    <property type="project" value="UniProtKB-KW"/>
</dbReference>
<evidence type="ECO:0000256" key="1">
    <source>
        <dbReference type="ARBA" id="ARBA00023015"/>
    </source>
</evidence>
<dbReference type="PANTHER" id="PTHR44688">
    <property type="entry name" value="DNA-BINDING TRANSCRIPTIONAL ACTIVATOR DEVR_DOSR"/>
    <property type="match status" value="1"/>
</dbReference>
<keyword evidence="1" id="KW-0805">Transcription regulation</keyword>
<feature type="domain" description="HTH luxR-type" evidence="4">
    <location>
        <begin position="181"/>
        <end position="246"/>
    </location>
</feature>
<dbReference type="RefSeq" id="WP_160860116.1">
    <property type="nucleotide sequence ID" value="NZ_WUMK01000005.1"/>
</dbReference>
<dbReference type="PROSITE" id="PS00622">
    <property type="entry name" value="HTH_LUXR_1"/>
    <property type="match status" value="1"/>
</dbReference>
<dbReference type="SUPFAM" id="SSF46894">
    <property type="entry name" value="C-terminal effector domain of the bipartite response regulators"/>
    <property type="match status" value="1"/>
</dbReference>
<evidence type="ECO:0000313" key="5">
    <source>
        <dbReference type="EMBL" id="MXN46589.1"/>
    </source>
</evidence>
<sequence length="253" mass="28405">MQLNLTFEQLQRWSSGITAAVSASLPEEISAHFTAGARELTASDQVYIGLYLRDSASITIYERDPDDWNRNYDTRKYRQDPFFRLFAGSRQDFLLPLSALDQGDFHTSAYYRDFYEPSGSFDEITGVFNFDRNAAGFVTYLRRRGARPFGVEELAMAEATADATRRVLERLWRQWRPPGETPPSLADLSGRERQIALLLIDGGCAKTISRSLSISPGTVRNHIKSVYRKLGIHSQVELMAAARGGDLSPPSLA</sequence>
<dbReference type="InterPro" id="IPR000792">
    <property type="entry name" value="Tscrpt_reg_LuxR_C"/>
</dbReference>
<reference evidence="5 6" key="1">
    <citation type="submission" date="2019-12" db="EMBL/GenBank/DDBJ databases">
        <title>Shinella kummerowiae sp. nov., a symbiotic bacterium isolated from root nodules of the herbal legume Kummerowia stipulacea.</title>
        <authorList>
            <person name="Gao J."/>
        </authorList>
    </citation>
    <scope>NUCLEOTIDE SEQUENCE [LARGE SCALE GENOMIC DNA]</scope>
    <source>
        <strain evidence="5 6">CCBAU 25048</strain>
    </source>
</reference>
<evidence type="ECO:0000259" key="4">
    <source>
        <dbReference type="PROSITE" id="PS50043"/>
    </source>
</evidence>
<dbReference type="Proteomes" id="UP000435802">
    <property type="component" value="Unassembled WGS sequence"/>
</dbReference>
<dbReference type="EMBL" id="WUMK01000005">
    <property type="protein sequence ID" value="MXN46589.1"/>
    <property type="molecule type" value="Genomic_DNA"/>
</dbReference>
<gene>
    <name evidence="5" type="ORF">GR138_15445</name>
</gene>
<dbReference type="PANTHER" id="PTHR44688:SF16">
    <property type="entry name" value="DNA-BINDING TRANSCRIPTIONAL ACTIVATOR DEVR_DOSR"/>
    <property type="match status" value="1"/>
</dbReference>
<evidence type="ECO:0000256" key="3">
    <source>
        <dbReference type="ARBA" id="ARBA00023163"/>
    </source>
</evidence>
<dbReference type="OrthoDB" id="9814495at2"/>
<dbReference type="GO" id="GO:0006355">
    <property type="term" value="P:regulation of DNA-templated transcription"/>
    <property type="evidence" value="ECO:0007669"/>
    <property type="project" value="InterPro"/>
</dbReference>
<evidence type="ECO:0000313" key="6">
    <source>
        <dbReference type="Proteomes" id="UP000435802"/>
    </source>
</evidence>
<dbReference type="CDD" id="cd06170">
    <property type="entry name" value="LuxR_C_like"/>
    <property type="match status" value="1"/>
</dbReference>
<dbReference type="AlphaFoldDB" id="A0A6N8SCD8"/>
<organism evidence="5 6">
    <name type="scientific">Shinella kummerowiae</name>
    <dbReference type="NCBI Taxonomy" id="417745"/>
    <lineage>
        <taxon>Bacteria</taxon>
        <taxon>Pseudomonadati</taxon>
        <taxon>Pseudomonadota</taxon>
        <taxon>Alphaproteobacteria</taxon>
        <taxon>Hyphomicrobiales</taxon>
        <taxon>Rhizobiaceae</taxon>
        <taxon>Shinella</taxon>
    </lineage>
</organism>
<dbReference type="InterPro" id="IPR036388">
    <property type="entry name" value="WH-like_DNA-bd_sf"/>
</dbReference>
<keyword evidence="6" id="KW-1185">Reference proteome</keyword>
<dbReference type="InterPro" id="IPR016032">
    <property type="entry name" value="Sig_transdc_resp-reg_C-effctor"/>
</dbReference>
<dbReference type="PROSITE" id="PS50043">
    <property type="entry name" value="HTH_LUXR_2"/>
    <property type="match status" value="1"/>
</dbReference>
<name>A0A6N8SCD8_9HYPH</name>
<dbReference type="Pfam" id="PF00196">
    <property type="entry name" value="GerE"/>
    <property type="match status" value="1"/>
</dbReference>
<evidence type="ECO:0000256" key="2">
    <source>
        <dbReference type="ARBA" id="ARBA00023125"/>
    </source>
</evidence>
<proteinExistence type="predicted"/>
<keyword evidence="3" id="KW-0804">Transcription</keyword>
<dbReference type="Gene3D" id="1.10.10.10">
    <property type="entry name" value="Winged helix-like DNA-binding domain superfamily/Winged helix DNA-binding domain"/>
    <property type="match status" value="1"/>
</dbReference>
<accession>A0A6N8SCD8</accession>